<dbReference type="EMBL" id="LN899820">
    <property type="protein sequence ID" value="CUV53962.1"/>
    <property type="molecule type" value="Genomic_DNA"/>
</dbReference>
<dbReference type="AlphaFoldDB" id="A0A0S4WSE5"/>
<organism evidence="1">
    <name type="scientific">Ralstonia solanacearum</name>
    <name type="common">Pseudomonas solanacearum</name>
    <dbReference type="NCBI Taxonomy" id="305"/>
    <lineage>
        <taxon>Bacteria</taxon>
        <taxon>Pseudomonadati</taxon>
        <taxon>Pseudomonadota</taxon>
        <taxon>Betaproteobacteria</taxon>
        <taxon>Burkholderiales</taxon>
        <taxon>Burkholderiaceae</taxon>
        <taxon>Ralstonia</taxon>
        <taxon>Ralstonia solanacearum species complex</taxon>
    </lineage>
</organism>
<evidence type="ECO:0000313" key="1">
    <source>
        <dbReference type="EMBL" id="CUV53962.1"/>
    </source>
</evidence>
<name>A0A0S4WSE5_RALSL</name>
<gene>
    <name evidence="1" type="ORF">RUN215_v1_200017</name>
</gene>
<accession>A0A0S4WSE5</accession>
<sequence>MKNGHYNEITEIGLSKSISGLYFKSINHLEHEFKKGKELGDPLAIIIKGDSKLVAPLDSASKEDYVTALKVACHFLGADAIMMFSEGSKWTGTEEERQFVMEQMGEIHGHVKSEDILIIMIETQGKHILGHADVRSSKVGKRREIGKIEWCVMDVPDESSVRFSNFLPNKGSTQ</sequence>
<proteinExistence type="predicted"/>
<reference evidence="1" key="1">
    <citation type="submission" date="2015-10" db="EMBL/GenBank/DDBJ databases">
        <authorList>
            <person name="Gilbert D.G."/>
        </authorList>
    </citation>
    <scope>NUCLEOTIDE SEQUENCE</scope>
    <source>
        <strain evidence="1">Phyl III-seqv23</strain>
    </source>
</reference>
<protein>
    <submittedName>
        <fullName evidence="1">Uncharacterized protein</fullName>
    </submittedName>
</protein>